<dbReference type="InterPro" id="IPR008183">
    <property type="entry name" value="Aldose_1/G6P_1-epimerase"/>
</dbReference>
<evidence type="ECO:0000256" key="5">
    <source>
        <dbReference type="PIRNR" id="PIRNR005096"/>
    </source>
</evidence>
<dbReference type="PANTHER" id="PTHR10091:SF49">
    <property type="entry name" value="ALDOSE 1-EPIMERASE"/>
    <property type="match status" value="1"/>
</dbReference>
<gene>
    <name evidence="6" type="ORF">NGM99_20485</name>
</gene>
<accession>A0ABT1CBH5</accession>
<evidence type="ECO:0000256" key="4">
    <source>
        <dbReference type="ARBA" id="ARBA00023277"/>
    </source>
</evidence>
<evidence type="ECO:0000256" key="1">
    <source>
        <dbReference type="ARBA" id="ARBA00005028"/>
    </source>
</evidence>
<dbReference type="PIRSF" id="PIRSF005096">
    <property type="entry name" value="GALM"/>
    <property type="match status" value="1"/>
</dbReference>
<dbReference type="Pfam" id="PF01263">
    <property type="entry name" value="Aldose_epim"/>
    <property type="match status" value="1"/>
</dbReference>
<dbReference type="Proteomes" id="UP001205906">
    <property type="component" value="Unassembled WGS sequence"/>
</dbReference>
<dbReference type="RefSeq" id="WP_252822408.1">
    <property type="nucleotide sequence ID" value="NZ_JAMXQS010000010.1"/>
</dbReference>
<keyword evidence="7" id="KW-1185">Reference proteome</keyword>
<dbReference type="InterPro" id="IPR011013">
    <property type="entry name" value="Gal_mutarotase_sf_dom"/>
</dbReference>
<keyword evidence="4 5" id="KW-0119">Carbohydrate metabolism</keyword>
<dbReference type="CDD" id="cd09019">
    <property type="entry name" value="galactose_mutarotase_like"/>
    <property type="match status" value="1"/>
</dbReference>
<dbReference type="PANTHER" id="PTHR10091">
    <property type="entry name" value="ALDOSE-1-EPIMERASE"/>
    <property type="match status" value="1"/>
</dbReference>
<evidence type="ECO:0000313" key="6">
    <source>
        <dbReference type="EMBL" id="MCO6052169.1"/>
    </source>
</evidence>
<dbReference type="InterPro" id="IPR047215">
    <property type="entry name" value="Galactose_mutarotase-like"/>
</dbReference>
<comment type="pathway">
    <text evidence="1 5">Carbohydrate metabolism; hexose metabolism.</text>
</comment>
<protein>
    <recommendedName>
        <fullName evidence="5">Aldose 1-epimerase</fullName>
        <ecNumber evidence="5">5.1.3.3</ecNumber>
    </recommendedName>
</protein>
<dbReference type="InterPro" id="IPR015443">
    <property type="entry name" value="Aldose_1-epimerase"/>
</dbReference>
<evidence type="ECO:0000313" key="7">
    <source>
        <dbReference type="Proteomes" id="UP001205906"/>
    </source>
</evidence>
<dbReference type="NCBIfam" id="NF008277">
    <property type="entry name" value="PRK11055.1"/>
    <property type="match status" value="1"/>
</dbReference>
<keyword evidence="3 5" id="KW-0413">Isomerase</keyword>
<dbReference type="InterPro" id="IPR014718">
    <property type="entry name" value="GH-type_carb-bd"/>
</dbReference>
<comment type="similarity">
    <text evidence="2 5">Belongs to the aldose epimerase family.</text>
</comment>
<dbReference type="EMBL" id="JAMXQS010000010">
    <property type="protein sequence ID" value="MCO6052169.1"/>
    <property type="molecule type" value="Genomic_DNA"/>
</dbReference>
<evidence type="ECO:0000256" key="2">
    <source>
        <dbReference type="ARBA" id="ARBA00006206"/>
    </source>
</evidence>
<dbReference type="SUPFAM" id="SSF74650">
    <property type="entry name" value="Galactose mutarotase-like"/>
    <property type="match status" value="1"/>
</dbReference>
<proteinExistence type="inferred from homology"/>
<name>A0ABT1CBH5_9HYPH</name>
<organism evidence="6 7">
    <name type="scientific">Mesorhizobium liriopis</name>
    <dbReference type="NCBI Taxonomy" id="2953882"/>
    <lineage>
        <taxon>Bacteria</taxon>
        <taxon>Pseudomonadati</taxon>
        <taxon>Pseudomonadota</taxon>
        <taxon>Alphaproteobacteria</taxon>
        <taxon>Hyphomicrobiales</taxon>
        <taxon>Phyllobacteriaceae</taxon>
        <taxon>Mesorhizobium</taxon>
    </lineage>
</organism>
<dbReference type="EC" id="5.1.3.3" evidence="5"/>
<comment type="catalytic activity">
    <reaction evidence="5">
        <text>alpha-D-glucose = beta-D-glucose</text>
        <dbReference type="Rhea" id="RHEA:10264"/>
        <dbReference type="ChEBI" id="CHEBI:15903"/>
        <dbReference type="ChEBI" id="CHEBI:17925"/>
        <dbReference type="EC" id="5.1.3.3"/>
    </reaction>
</comment>
<sequence>MSDETVAQVRIDGGGLSATIVPWGAAIQDLRLAGHGAPLVLGLADPTAYRSNKNYLGAIAGRYANRIKNGQFTIDGERFQGPTNFIGKHTLHGGANGYSAREWQVAEAADDSVTLALLDPDGCEGFPGALDVSVTYRLSGGGTLEVELRAQADRATLCNLAQHSYFNLDNGGESDVRGHRIQIEADAYLPVDGEMIPRGRVEPVEGGAFDFRSTRAINVANDGLYDHNFCLSAERCSLRRVVSATGERSGVTMEVWTTEPGIQFYTGEYLDVAEGAGLDGRTYRPHAGFCLEPQTWPDSPNRSYFPQAILRPGKIYRQLTEYRFRLG</sequence>
<comment type="caution">
    <text evidence="6">The sequence shown here is derived from an EMBL/GenBank/DDBJ whole genome shotgun (WGS) entry which is preliminary data.</text>
</comment>
<evidence type="ECO:0000256" key="3">
    <source>
        <dbReference type="ARBA" id="ARBA00023235"/>
    </source>
</evidence>
<dbReference type="Gene3D" id="2.70.98.10">
    <property type="match status" value="1"/>
</dbReference>
<reference evidence="6 7" key="1">
    <citation type="submission" date="2022-06" db="EMBL/GenBank/DDBJ databases">
        <title>Mesorhizobium sp. strain RP14 Genome sequencing and assembly.</title>
        <authorList>
            <person name="Kim I."/>
        </authorList>
    </citation>
    <scope>NUCLEOTIDE SEQUENCE [LARGE SCALE GENOMIC DNA]</scope>
    <source>
        <strain evidence="7">RP14(2022)</strain>
    </source>
</reference>